<comment type="caution">
    <text evidence="4">The sequence shown here is derived from an EMBL/GenBank/DDBJ whole genome shotgun (WGS) entry which is preliminary data.</text>
</comment>
<protein>
    <recommendedName>
        <fullName evidence="3">RRM domain-containing protein</fullName>
    </recommendedName>
</protein>
<feature type="region of interest" description="Disordered" evidence="2">
    <location>
        <begin position="233"/>
        <end position="277"/>
    </location>
</feature>
<dbReference type="InterPro" id="IPR034360">
    <property type="entry name" value="Vip1-like_RRM_plant"/>
</dbReference>
<dbReference type="CDD" id="cd12269">
    <property type="entry name" value="RRM_Vip1_like"/>
    <property type="match status" value="1"/>
</dbReference>
<evidence type="ECO:0000313" key="4">
    <source>
        <dbReference type="EMBL" id="MCD7457078.1"/>
    </source>
</evidence>
<name>A0ABS8SE39_DATST</name>
<dbReference type="PROSITE" id="PS50102">
    <property type="entry name" value="RRM"/>
    <property type="match status" value="1"/>
</dbReference>
<dbReference type="Gene3D" id="3.30.70.330">
    <property type="match status" value="1"/>
</dbReference>
<evidence type="ECO:0000259" key="3">
    <source>
        <dbReference type="PROSITE" id="PS50102"/>
    </source>
</evidence>
<dbReference type="Proteomes" id="UP000823775">
    <property type="component" value="Unassembled WGS sequence"/>
</dbReference>
<dbReference type="Pfam" id="PF00076">
    <property type="entry name" value="RRM_1"/>
    <property type="match status" value="1"/>
</dbReference>
<proteinExistence type="predicted"/>
<feature type="domain" description="RRM" evidence="3">
    <location>
        <begin position="4"/>
        <end position="78"/>
    </location>
</feature>
<dbReference type="InterPro" id="IPR000504">
    <property type="entry name" value="RRM_dom"/>
</dbReference>
<reference evidence="4 5" key="1">
    <citation type="journal article" date="2021" name="BMC Genomics">
        <title>Datura genome reveals duplications of psychoactive alkaloid biosynthetic genes and high mutation rate following tissue culture.</title>
        <authorList>
            <person name="Rajewski A."/>
            <person name="Carter-House D."/>
            <person name="Stajich J."/>
            <person name="Litt A."/>
        </authorList>
    </citation>
    <scope>NUCLEOTIDE SEQUENCE [LARGE SCALE GENOMIC DNA]</scope>
    <source>
        <strain evidence="4">AR-01</strain>
    </source>
</reference>
<dbReference type="PANTHER" id="PTHR32343:SF37">
    <property type="entry name" value="BINDING PARTNER OF ACD11 1"/>
    <property type="match status" value="1"/>
</dbReference>
<dbReference type="SUPFAM" id="SSF54928">
    <property type="entry name" value="RNA-binding domain, RBD"/>
    <property type="match status" value="1"/>
</dbReference>
<dbReference type="SMART" id="SM00360">
    <property type="entry name" value="RRM"/>
    <property type="match status" value="1"/>
</dbReference>
<evidence type="ECO:0000256" key="1">
    <source>
        <dbReference type="PROSITE-ProRule" id="PRU00176"/>
    </source>
</evidence>
<accession>A0ABS8SE39</accession>
<dbReference type="EMBL" id="JACEIK010000438">
    <property type="protein sequence ID" value="MCD7457078.1"/>
    <property type="molecule type" value="Genomic_DNA"/>
</dbReference>
<sequence length="277" mass="29400">MSARTVKVSNVSLGATEQDIKEFFSFSGDIEYVEMISENERSQIAYVTFKDPQGAETAVLLSGATIIDQSVTIVPEPDYELPPSAPVPIKATESANAAGGGSAIQKAEDVVSSMLAKGFILGKDAVNKAKTFDEKHQLTSTASAKVASLDQKIGLTEKINLGATIVNDKVKEMDQKFQVTEKTKSAFAAAEQTVSTAGSAIMKNRYILTGASWVTGAFNKVTKAAGEVGQKTKEKMAEEQAKNSAEGYVPIHAFSESPKASKTEEPTKPSSPKGLIL</sequence>
<dbReference type="InterPro" id="IPR035979">
    <property type="entry name" value="RBD_domain_sf"/>
</dbReference>
<keyword evidence="1" id="KW-0694">RNA-binding</keyword>
<dbReference type="PANTHER" id="PTHR32343">
    <property type="entry name" value="SERINE/ARGININE-RICH SPLICING FACTOR"/>
    <property type="match status" value="1"/>
</dbReference>
<gene>
    <name evidence="4" type="ORF">HAX54_034064</name>
</gene>
<dbReference type="InterPro" id="IPR012677">
    <property type="entry name" value="Nucleotide-bd_a/b_plait_sf"/>
</dbReference>
<keyword evidence="5" id="KW-1185">Reference proteome</keyword>
<evidence type="ECO:0000256" key="2">
    <source>
        <dbReference type="SAM" id="MobiDB-lite"/>
    </source>
</evidence>
<organism evidence="4 5">
    <name type="scientific">Datura stramonium</name>
    <name type="common">Jimsonweed</name>
    <name type="synonym">Common thornapple</name>
    <dbReference type="NCBI Taxonomy" id="4076"/>
    <lineage>
        <taxon>Eukaryota</taxon>
        <taxon>Viridiplantae</taxon>
        <taxon>Streptophyta</taxon>
        <taxon>Embryophyta</taxon>
        <taxon>Tracheophyta</taxon>
        <taxon>Spermatophyta</taxon>
        <taxon>Magnoliopsida</taxon>
        <taxon>eudicotyledons</taxon>
        <taxon>Gunneridae</taxon>
        <taxon>Pentapetalae</taxon>
        <taxon>asterids</taxon>
        <taxon>lamiids</taxon>
        <taxon>Solanales</taxon>
        <taxon>Solanaceae</taxon>
        <taxon>Solanoideae</taxon>
        <taxon>Datureae</taxon>
        <taxon>Datura</taxon>
    </lineage>
</organism>
<evidence type="ECO:0000313" key="5">
    <source>
        <dbReference type="Proteomes" id="UP000823775"/>
    </source>
</evidence>